<dbReference type="InterPro" id="IPR039420">
    <property type="entry name" value="WalR-like"/>
</dbReference>
<dbReference type="AlphaFoldDB" id="A0A8I2H778"/>
<dbReference type="Pfam" id="PF00072">
    <property type="entry name" value="Response_reg"/>
    <property type="match status" value="1"/>
</dbReference>
<feature type="DNA-binding region" description="OmpR/PhoB-type" evidence="3">
    <location>
        <begin position="125"/>
        <end position="223"/>
    </location>
</feature>
<evidence type="ECO:0000313" key="9">
    <source>
        <dbReference type="Proteomes" id="UP001304419"/>
    </source>
</evidence>
<evidence type="ECO:0000313" key="8">
    <source>
        <dbReference type="Proteomes" id="UP000646877"/>
    </source>
</evidence>
<dbReference type="GeneID" id="67502092"/>
<evidence type="ECO:0000256" key="1">
    <source>
        <dbReference type="ARBA" id="ARBA00023125"/>
    </source>
</evidence>
<dbReference type="Proteomes" id="UP000646877">
    <property type="component" value="Unassembled WGS sequence"/>
</dbReference>
<feature type="domain" description="Response regulatory" evidence="4">
    <location>
        <begin position="2"/>
        <end position="116"/>
    </location>
</feature>
<feature type="modified residue" description="4-aspartylphosphate" evidence="2">
    <location>
        <position position="51"/>
    </location>
</feature>
<dbReference type="Gene3D" id="1.10.10.10">
    <property type="entry name" value="Winged helix-like DNA-binding domain superfamily/Winged helix DNA-binding domain"/>
    <property type="match status" value="1"/>
</dbReference>
<dbReference type="GO" id="GO:0005829">
    <property type="term" value="C:cytosol"/>
    <property type="evidence" value="ECO:0007669"/>
    <property type="project" value="TreeGrafter"/>
</dbReference>
<evidence type="ECO:0000313" key="6">
    <source>
        <dbReference type="EMBL" id="NLR20205.1"/>
    </source>
</evidence>
<dbReference type="EMBL" id="CP137578">
    <property type="protein sequence ID" value="WOX27213.1"/>
    <property type="molecule type" value="Genomic_DNA"/>
</dbReference>
<dbReference type="PANTHER" id="PTHR48111">
    <property type="entry name" value="REGULATOR OF RPOS"/>
    <property type="match status" value="1"/>
</dbReference>
<name>A0A8I2H778_9GAMM</name>
<dbReference type="InterPro" id="IPR011006">
    <property type="entry name" value="CheY-like_superfamily"/>
</dbReference>
<dbReference type="RefSeq" id="WP_039497447.1">
    <property type="nucleotide sequence ID" value="NZ_CBCSDF010000008.1"/>
</dbReference>
<dbReference type="InterPro" id="IPR001789">
    <property type="entry name" value="Sig_transdc_resp-reg_receiver"/>
</dbReference>
<dbReference type="PROSITE" id="PS51755">
    <property type="entry name" value="OMPR_PHOB"/>
    <property type="match status" value="1"/>
</dbReference>
<evidence type="ECO:0000313" key="7">
    <source>
        <dbReference type="EMBL" id="WOX27213.1"/>
    </source>
</evidence>
<evidence type="ECO:0000256" key="3">
    <source>
        <dbReference type="PROSITE-ProRule" id="PRU01091"/>
    </source>
</evidence>
<dbReference type="SUPFAM" id="SSF52172">
    <property type="entry name" value="CheY-like"/>
    <property type="match status" value="1"/>
</dbReference>
<accession>A0A8I2H778</accession>
<sequence>MNVLLIEDSESLRRSLTLGLSKLGFTVDDTADGSSGLSMALMDHYDVIILDIMLPSLDGISVLKALRQQKNDTRVLVLSAKSQPEDRVLGLLSGADDYLAKPFSFDELHARLLTLMRRGAFKQDGDEIVHGFLTIDLQLKSALIAGQRIDLTPNEYKILECLFTNQNKIITPEKLSTYITGNFDSVSKNAIEAHLSSLRKKVKALGQCLPVKTKRGFGYYVEQLP</sequence>
<dbReference type="Proteomes" id="UP001304419">
    <property type="component" value="Chromosome 1"/>
</dbReference>
<dbReference type="GO" id="GO:0032993">
    <property type="term" value="C:protein-DNA complex"/>
    <property type="evidence" value="ECO:0007669"/>
    <property type="project" value="TreeGrafter"/>
</dbReference>
<dbReference type="Gene3D" id="3.40.50.2300">
    <property type="match status" value="1"/>
</dbReference>
<dbReference type="GO" id="GO:0000156">
    <property type="term" value="F:phosphorelay response regulator activity"/>
    <property type="evidence" value="ECO:0007669"/>
    <property type="project" value="TreeGrafter"/>
</dbReference>
<dbReference type="SUPFAM" id="SSF46894">
    <property type="entry name" value="C-terminal effector domain of the bipartite response regulators"/>
    <property type="match status" value="1"/>
</dbReference>
<dbReference type="GO" id="GO:0000976">
    <property type="term" value="F:transcription cis-regulatory region binding"/>
    <property type="evidence" value="ECO:0007669"/>
    <property type="project" value="TreeGrafter"/>
</dbReference>
<dbReference type="Gene3D" id="6.10.250.690">
    <property type="match status" value="1"/>
</dbReference>
<dbReference type="SMART" id="SM00862">
    <property type="entry name" value="Trans_reg_C"/>
    <property type="match status" value="1"/>
</dbReference>
<dbReference type="InterPro" id="IPR016032">
    <property type="entry name" value="Sig_transdc_resp-reg_C-effctor"/>
</dbReference>
<dbReference type="Pfam" id="PF00486">
    <property type="entry name" value="Trans_reg_C"/>
    <property type="match status" value="1"/>
</dbReference>
<dbReference type="InterPro" id="IPR036388">
    <property type="entry name" value="WH-like_DNA-bd_sf"/>
</dbReference>
<dbReference type="EMBL" id="WEIA01000001">
    <property type="protein sequence ID" value="NLR20205.1"/>
    <property type="molecule type" value="Genomic_DNA"/>
</dbReference>
<organism evidence="6 8">
    <name type="scientific">Pseudoalteromonas maricaloris</name>
    <dbReference type="NCBI Taxonomy" id="184924"/>
    <lineage>
        <taxon>Bacteria</taxon>
        <taxon>Pseudomonadati</taxon>
        <taxon>Pseudomonadota</taxon>
        <taxon>Gammaproteobacteria</taxon>
        <taxon>Alteromonadales</taxon>
        <taxon>Pseudoalteromonadaceae</taxon>
        <taxon>Pseudoalteromonas</taxon>
    </lineage>
</organism>
<keyword evidence="2" id="KW-0597">Phosphoprotein</keyword>
<feature type="domain" description="OmpR/PhoB-type" evidence="5">
    <location>
        <begin position="125"/>
        <end position="223"/>
    </location>
</feature>
<dbReference type="PANTHER" id="PTHR48111:SF56">
    <property type="entry name" value="TETRATHIONATE RESPONSE REGULATORY PROTEIN TTRR"/>
    <property type="match status" value="1"/>
</dbReference>
<dbReference type="InterPro" id="IPR001867">
    <property type="entry name" value="OmpR/PhoB-type_DNA-bd"/>
</dbReference>
<evidence type="ECO:0000259" key="5">
    <source>
        <dbReference type="PROSITE" id="PS51755"/>
    </source>
</evidence>
<protein>
    <submittedName>
        <fullName evidence="6">Response regulator transcription factor</fullName>
    </submittedName>
</protein>
<reference evidence="7 9" key="2">
    <citation type="submission" date="2023-10" db="EMBL/GenBank/DDBJ databases">
        <title>To unveil natural product biosynthetic capacity in Pseudoalteromonas.</title>
        <authorList>
            <person name="Wang J."/>
        </authorList>
    </citation>
    <scope>NUCLEOTIDE SEQUENCE [LARGE SCALE GENOMIC DNA]</scope>
    <source>
        <strain evidence="7 9">DSM 15914</strain>
    </source>
</reference>
<dbReference type="CDD" id="cd00383">
    <property type="entry name" value="trans_reg_C"/>
    <property type="match status" value="1"/>
</dbReference>
<dbReference type="SMART" id="SM00448">
    <property type="entry name" value="REC"/>
    <property type="match status" value="1"/>
</dbReference>
<proteinExistence type="predicted"/>
<evidence type="ECO:0000256" key="2">
    <source>
        <dbReference type="PROSITE-ProRule" id="PRU00169"/>
    </source>
</evidence>
<keyword evidence="1 3" id="KW-0238">DNA-binding</keyword>
<dbReference type="GO" id="GO:0006355">
    <property type="term" value="P:regulation of DNA-templated transcription"/>
    <property type="evidence" value="ECO:0007669"/>
    <property type="project" value="InterPro"/>
</dbReference>
<reference evidence="6" key="1">
    <citation type="submission" date="2019-10" db="EMBL/GenBank/DDBJ databases">
        <authorList>
            <person name="Paulsen S."/>
        </authorList>
    </citation>
    <scope>NUCLEOTIDE SEQUENCE</scope>
    <source>
        <strain evidence="6">LMG 19692</strain>
    </source>
</reference>
<dbReference type="PROSITE" id="PS50110">
    <property type="entry name" value="RESPONSE_REGULATORY"/>
    <property type="match status" value="1"/>
</dbReference>
<keyword evidence="9" id="KW-1185">Reference proteome</keyword>
<evidence type="ECO:0000259" key="4">
    <source>
        <dbReference type="PROSITE" id="PS50110"/>
    </source>
</evidence>
<gene>
    <name evidence="6" type="ORF">F9Y85_02500</name>
    <name evidence="7" type="ORF">R5H13_11060</name>
</gene>